<accession>A0ABU0HW58</accession>
<keyword evidence="1" id="KW-0472">Membrane</keyword>
<gene>
    <name evidence="2" type="ORF">QO012_001059</name>
</gene>
<evidence type="ECO:0000313" key="2">
    <source>
        <dbReference type="EMBL" id="MDQ0446570.1"/>
    </source>
</evidence>
<name>A0ABU0HW58_9HYPH</name>
<dbReference type="RefSeq" id="WP_238201073.1">
    <property type="nucleotide sequence ID" value="NZ_BPQE01000002.1"/>
</dbReference>
<evidence type="ECO:0000256" key="1">
    <source>
        <dbReference type="SAM" id="Phobius"/>
    </source>
</evidence>
<evidence type="ECO:0000313" key="3">
    <source>
        <dbReference type="Proteomes" id="UP001231124"/>
    </source>
</evidence>
<feature type="transmembrane region" description="Helical" evidence="1">
    <location>
        <begin position="6"/>
        <end position="24"/>
    </location>
</feature>
<keyword evidence="3" id="KW-1185">Reference proteome</keyword>
<keyword evidence="1" id="KW-1133">Transmembrane helix</keyword>
<proteinExistence type="predicted"/>
<reference evidence="2 3" key="1">
    <citation type="submission" date="2023-07" db="EMBL/GenBank/DDBJ databases">
        <title>Genomic Encyclopedia of Type Strains, Phase IV (KMG-IV): sequencing the most valuable type-strain genomes for metagenomic binning, comparative biology and taxonomic classification.</title>
        <authorList>
            <person name="Goeker M."/>
        </authorList>
    </citation>
    <scope>NUCLEOTIDE SEQUENCE [LARGE SCALE GENOMIC DNA]</scope>
    <source>
        <strain evidence="2 3">DSM 19013</strain>
    </source>
</reference>
<dbReference type="EMBL" id="JAUSVP010000002">
    <property type="protein sequence ID" value="MDQ0446570.1"/>
    <property type="molecule type" value="Genomic_DNA"/>
</dbReference>
<protein>
    <submittedName>
        <fullName evidence="2">Uncharacterized protein</fullName>
    </submittedName>
</protein>
<sequence>MSFEDAATVVACALVLACSLMLVPRARRGEPLERPQVQRLEFDPLLMDPDGPVLDLEAA</sequence>
<organism evidence="2 3">
    <name type="scientific">Methylobacterium aerolatum</name>
    <dbReference type="NCBI Taxonomy" id="418708"/>
    <lineage>
        <taxon>Bacteria</taxon>
        <taxon>Pseudomonadati</taxon>
        <taxon>Pseudomonadota</taxon>
        <taxon>Alphaproteobacteria</taxon>
        <taxon>Hyphomicrobiales</taxon>
        <taxon>Methylobacteriaceae</taxon>
        <taxon>Methylobacterium</taxon>
    </lineage>
</organism>
<dbReference type="Proteomes" id="UP001231124">
    <property type="component" value="Unassembled WGS sequence"/>
</dbReference>
<comment type="caution">
    <text evidence="2">The sequence shown here is derived from an EMBL/GenBank/DDBJ whole genome shotgun (WGS) entry which is preliminary data.</text>
</comment>
<keyword evidence="1" id="KW-0812">Transmembrane</keyword>